<evidence type="ECO:0000256" key="4">
    <source>
        <dbReference type="ARBA" id="ARBA00035258"/>
    </source>
</evidence>
<evidence type="ECO:0000256" key="2">
    <source>
        <dbReference type="ARBA" id="ARBA00022980"/>
    </source>
</evidence>
<evidence type="ECO:0000256" key="3">
    <source>
        <dbReference type="ARBA" id="ARBA00023274"/>
    </source>
</evidence>
<evidence type="ECO:0000256" key="1">
    <source>
        <dbReference type="ARBA" id="ARBA00006471"/>
    </source>
</evidence>
<protein>
    <recommendedName>
        <fullName evidence="4 5">Small ribosomal subunit protein uS8</fullName>
    </recommendedName>
</protein>
<dbReference type="Gene3D" id="3.30.1490.10">
    <property type="match status" value="1"/>
</dbReference>
<dbReference type="SUPFAM" id="SSF56047">
    <property type="entry name" value="Ribosomal protein S8"/>
    <property type="match status" value="1"/>
</dbReference>
<dbReference type="PROSITE" id="PS00053">
    <property type="entry name" value="RIBOSOMAL_S8"/>
    <property type="match status" value="1"/>
</dbReference>
<dbReference type="GO" id="GO:0006412">
    <property type="term" value="P:translation"/>
    <property type="evidence" value="ECO:0007669"/>
    <property type="project" value="UniProtKB-UniRule"/>
</dbReference>
<comment type="function">
    <text evidence="5">One of the primary rRNA binding proteins, it binds directly to 16S rRNA central domain where it helps coordinate assembly of the platform of the 30S subunit.</text>
</comment>
<dbReference type="GO" id="GO:0005737">
    <property type="term" value="C:cytoplasm"/>
    <property type="evidence" value="ECO:0007669"/>
    <property type="project" value="UniProtKB-ARBA"/>
</dbReference>
<comment type="similarity">
    <text evidence="1 5 6">Belongs to the universal ribosomal protein uS8 family.</text>
</comment>
<name>A0A1F4WIE9_UNCKA</name>
<keyword evidence="5" id="KW-0699">rRNA-binding</keyword>
<dbReference type="InterPro" id="IPR000630">
    <property type="entry name" value="Ribosomal_uS8"/>
</dbReference>
<dbReference type="FunFam" id="3.30.1490.10:FF:000001">
    <property type="entry name" value="30S ribosomal protein S8"/>
    <property type="match status" value="1"/>
</dbReference>
<organism evidence="7 8">
    <name type="scientific">candidate division WWE3 bacterium RIFCSPLOWO2_02_FULL_53_10</name>
    <dbReference type="NCBI Taxonomy" id="1802629"/>
    <lineage>
        <taxon>Bacteria</taxon>
        <taxon>Katanobacteria</taxon>
    </lineage>
</organism>
<keyword evidence="3 5" id="KW-0687">Ribonucleoprotein</keyword>
<comment type="subunit">
    <text evidence="5">Part of the 30S ribosomal subunit. Contacts proteins S5 and S12.</text>
</comment>
<dbReference type="GO" id="GO:0019843">
    <property type="term" value="F:rRNA binding"/>
    <property type="evidence" value="ECO:0007669"/>
    <property type="project" value="UniProtKB-UniRule"/>
</dbReference>
<comment type="caution">
    <text evidence="7">The sequence shown here is derived from an EMBL/GenBank/DDBJ whole genome shotgun (WGS) entry which is preliminary data.</text>
</comment>
<dbReference type="Gene3D" id="3.30.1370.30">
    <property type="match status" value="1"/>
</dbReference>
<dbReference type="HAMAP" id="MF_01302_B">
    <property type="entry name" value="Ribosomal_uS8_B"/>
    <property type="match status" value="1"/>
</dbReference>
<gene>
    <name evidence="5" type="primary">rpsH</name>
    <name evidence="7" type="ORF">A3J33_02655</name>
</gene>
<evidence type="ECO:0000256" key="6">
    <source>
        <dbReference type="RuleBase" id="RU003660"/>
    </source>
</evidence>
<dbReference type="InterPro" id="IPR047863">
    <property type="entry name" value="Ribosomal_uS8_CS"/>
</dbReference>
<evidence type="ECO:0000313" key="7">
    <source>
        <dbReference type="EMBL" id="OGC69149.1"/>
    </source>
</evidence>
<dbReference type="EMBL" id="MEVM01000055">
    <property type="protein sequence ID" value="OGC69149.1"/>
    <property type="molecule type" value="Genomic_DNA"/>
</dbReference>
<keyword evidence="5" id="KW-0694">RNA-binding</keyword>
<accession>A0A1F4WIE9</accession>
<dbReference type="GO" id="GO:1990904">
    <property type="term" value="C:ribonucleoprotein complex"/>
    <property type="evidence" value="ECO:0007669"/>
    <property type="project" value="UniProtKB-KW"/>
</dbReference>
<sequence length="125" mass="14299">MMVTDPIADMFTRLRNAVLAGRSEIVVPYSRLKEEIAKLFVAEGYLGEVRKFKEQKGKNFFLSMQSPKLENVRRLSKPGARWYVSWREIQKPPLGIAIISTPEGILTHKQARKKKLGGELVGEIW</sequence>
<dbReference type="GO" id="GO:0003735">
    <property type="term" value="F:structural constituent of ribosome"/>
    <property type="evidence" value="ECO:0007669"/>
    <property type="project" value="InterPro"/>
</dbReference>
<dbReference type="AlphaFoldDB" id="A0A1F4WIE9"/>
<evidence type="ECO:0000313" key="8">
    <source>
        <dbReference type="Proteomes" id="UP000176492"/>
    </source>
</evidence>
<dbReference type="Proteomes" id="UP000176492">
    <property type="component" value="Unassembled WGS sequence"/>
</dbReference>
<proteinExistence type="inferred from homology"/>
<dbReference type="Pfam" id="PF00410">
    <property type="entry name" value="Ribosomal_S8"/>
    <property type="match status" value="1"/>
</dbReference>
<keyword evidence="2 5" id="KW-0689">Ribosomal protein</keyword>
<dbReference type="InterPro" id="IPR035987">
    <property type="entry name" value="Ribosomal_uS8_sf"/>
</dbReference>
<dbReference type="PANTHER" id="PTHR11758">
    <property type="entry name" value="40S RIBOSOMAL PROTEIN S15A"/>
    <property type="match status" value="1"/>
</dbReference>
<dbReference type="GO" id="GO:0005840">
    <property type="term" value="C:ribosome"/>
    <property type="evidence" value="ECO:0007669"/>
    <property type="project" value="UniProtKB-KW"/>
</dbReference>
<evidence type="ECO:0000256" key="5">
    <source>
        <dbReference type="HAMAP-Rule" id="MF_01302"/>
    </source>
</evidence>
<reference evidence="7 8" key="1">
    <citation type="journal article" date="2016" name="Nat. Commun.">
        <title>Thousands of microbial genomes shed light on interconnected biogeochemical processes in an aquifer system.</title>
        <authorList>
            <person name="Anantharaman K."/>
            <person name="Brown C.T."/>
            <person name="Hug L.A."/>
            <person name="Sharon I."/>
            <person name="Castelle C.J."/>
            <person name="Probst A.J."/>
            <person name="Thomas B.C."/>
            <person name="Singh A."/>
            <person name="Wilkins M.J."/>
            <person name="Karaoz U."/>
            <person name="Brodie E.L."/>
            <person name="Williams K.H."/>
            <person name="Hubbard S.S."/>
            <person name="Banfield J.F."/>
        </authorList>
    </citation>
    <scope>NUCLEOTIDE SEQUENCE [LARGE SCALE GENOMIC DNA]</scope>
</reference>